<protein>
    <submittedName>
        <fullName evidence="2">Integral membrane transport protein</fullName>
    </submittedName>
</protein>
<organism evidence="2 3">
    <name type="scientific">Clavibacter sepedonicus</name>
    <name type="common">Clavibacter michiganensis subsp. sepedonicus</name>
    <dbReference type="NCBI Taxonomy" id="31964"/>
    <lineage>
        <taxon>Bacteria</taxon>
        <taxon>Bacillati</taxon>
        <taxon>Actinomycetota</taxon>
        <taxon>Actinomycetes</taxon>
        <taxon>Micrococcales</taxon>
        <taxon>Microbacteriaceae</taxon>
        <taxon>Clavibacter</taxon>
    </lineage>
</organism>
<dbReference type="OrthoDB" id="5125772at2"/>
<name>B0RF71_CLASE</name>
<evidence type="ECO:0000313" key="3">
    <source>
        <dbReference type="Proteomes" id="UP000001318"/>
    </source>
</evidence>
<feature type="transmembrane region" description="Helical" evidence="1">
    <location>
        <begin position="44"/>
        <end position="62"/>
    </location>
</feature>
<feature type="transmembrane region" description="Helical" evidence="1">
    <location>
        <begin position="160"/>
        <end position="181"/>
    </location>
</feature>
<dbReference type="GeneID" id="29470507"/>
<evidence type="ECO:0000256" key="1">
    <source>
        <dbReference type="SAM" id="Phobius"/>
    </source>
</evidence>
<gene>
    <name evidence="2" type="ordered locus">CMS0887</name>
</gene>
<keyword evidence="1" id="KW-1133">Transmembrane helix</keyword>
<keyword evidence="3" id="KW-1185">Reference proteome</keyword>
<dbReference type="KEGG" id="cms:CMS0887"/>
<evidence type="ECO:0000313" key="2">
    <source>
        <dbReference type="EMBL" id="CAQ01004.1"/>
    </source>
</evidence>
<dbReference type="HOGENOM" id="CLU_1203085_0_0_11"/>
<keyword evidence="1" id="KW-0472">Membrane</keyword>
<feature type="transmembrane region" description="Helical" evidence="1">
    <location>
        <begin position="129"/>
        <end position="148"/>
    </location>
</feature>
<dbReference type="AlphaFoldDB" id="B0RF71"/>
<feature type="transmembrane region" description="Helical" evidence="1">
    <location>
        <begin position="99"/>
        <end position="123"/>
    </location>
</feature>
<reference evidence="2 3" key="1">
    <citation type="journal article" date="2008" name="J. Bacteriol.">
        <title>Genome of the actinomycete plant pathogen Clavibacter michiganensis subsp. sepedonicus suggests recent niche adaptation.</title>
        <authorList>
            <person name="Bentley S.D."/>
            <person name="Corton C."/>
            <person name="Brown S.E."/>
            <person name="Barron A."/>
            <person name="Clark L."/>
            <person name="Doggett J."/>
            <person name="Harris B."/>
            <person name="Ormond D."/>
            <person name="Quail M.A."/>
            <person name="May G."/>
            <person name="Francis D."/>
            <person name="Knudson D."/>
            <person name="Parkhill J."/>
            <person name="Ishimaru C.A."/>
        </authorList>
    </citation>
    <scope>NUCLEOTIDE SEQUENCE [LARGE SCALE GENOMIC DNA]</scope>
    <source>
        <strain evidence="3">ATCC 33113 / DSM 20744 / JCM 9667 / LMG 2889 / ICMP 2535 / C-1</strain>
    </source>
</reference>
<feature type="transmembrane region" description="Helical" evidence="1">
    <location>
        <begin position="201"/>
        <end position="224"/>
    </location>
</feature>
<proteinExistence type="predicted"/>
<keyword evidence="1" id="KW-0812">Transmembrane</keyword>
<dbReference type="Proteomes" id="UP000001318">
    <property type="component" value="Chromosome"/>
</dbReference>
<sequence length="230" mass="23368">MRAWIVLAVAAIGALTGLMLLPADPSLGSSAADRLADALSGDGTILRCLGGLIVYGGFAFVVQLRESEESGGVAYQRLLRHGSPARWARSRTAHHVRAAAAYLATIAAAGLAVAMSTGSAALLPDADRLALLACHFAVGGMLQLSAYSTGTLVVAWLARGAAAGLITIAVIVAGGALQLRTSTWLPVQLADMAVTRGGWDAVGQATLTLALAAALLRLALSALVRTVPHA</sequence>
<dbReference type="EMBL" id="AM849034">
    <property type="protein sequence ID" value="CAQ01004.1"/>
    <property type="molecule type" value="Genomic_DNA"/>
</dbReference>
<accession>B0RF71</accession>
<dbReference type="RefSeq" id="WP_012298306.1">
    <property type="nucleotide sequence ID" value="NC_010407.1"/>
</dbReference>